<feature type="transmembrane region" description="Helical" evidence="1">
    <location>
        <begin position="214"/>
        <end position="235"/>
    </location>
</feature>
<dbReference type="AlphaFoldDB" id="A0A5M3WZG9"/>
<feature type="transmembrane region" description="Helical" evidence="1">
    <location>
        <begin position="275"/>
        <end position="300"/>
    </location>
</feature>
<dbReference type="SUPFAM" id="SSF53474">
    <property type="entry name" value="alpha/beta-Hydrolases"/>
    <property type="match status" value="1"/>
</dbReference>
<sequence>MKVELRIHGVAGASPGSVLYPGSDKPGKLLEDGVSGGVGFYRPDPQPTPGWIRQAYVWGGLTSGSRTRALWLLLLPFALVNIAFFMTPHRIIDGRERSKPLRKTIDSLQRLFALSLTATALFGFTGVYLNILAWQSSLTPFGGPLSWIGTLNANDISLRLSLSSLIPALALSLMWLLSSRTWKHTDQIPVPQGAPPSDGPLLTRRRMWNGGPPVGRLRSLHVGFGFTLIATTLTLADPHPWLLTAEAIIGAAIVLTVALPQAATRKDPEAERERLLTAFCTSLRWAGLLVYVAALLIPLSGPGKQATPGALPGFDPMVESVFWTQIVLMVVVAIGVAILARGHEDTSGDKRYGRALMGLAAPATMLIAWTYTAALAIGAAFIVAEMVGTPAFSRFQVPEAIVLPESFAWALYAVPIAVLMLIALALWLWLTYRRTARNTNDLISSHYPQPEHERVSKAWAAAALTDRAQAVFATIALTAIGTLILVGVILTTQMTTKPSPPLVLAGAIILIVFVVALMVVGYAAYRLPSLRRTVGVLWDISTFWPRATHPFAPPCYSERVVPELITRVNHLIADGNIVVLSGHSQGSVIAAAVVLQLDPAARPSTRLLTHGSPLRRLYARYFPTYFDMTTLREVQHATPWNNLYRNSDPIGGPVTTDIDQAVWDPVSPPPDSPIRGHIDYYVDDDYRTALNSLTTP</sequence>
<keyword evidence="1" id="KW-0472">Membrane</keyword>
<proteinExistence type="predicted"/>
<comment type="caution">
    <text evidence="2">The sequence shown here is derived from an EMBL/GenBank/DDBJ whole genome shotgun (WGS) entry which is preliminary data.</text>
</comment>
<evidence type="ECO:0000256" key="1">
    <source>
        <dbReference type="SAM" id="Phobius"/>
    </source>
</evidence>
<dbReference type="Proteomes" id="UP000331127">
    <property type="component" value="Unassembled WGS sequence"/>
</dbReference>
<gene>
    <name evidence="2" type="ORF">Amac_084940</name>
</gene>
<feature type="transmembrane region" description="Helical" evidence="1">
    <location>
        <begin position="502"/>
        <end position="525"/>
    </location>
</feature>
<feature type="transmembrane region" description="Helical" evidence="1">
    <location>
        <begin position="361"/>
        <end position="387"/>
    </location>
</feature>
<keyword evidence="3" id="KW-1185">Reference proteome</keyword>
<dbReference type="EMBL" id="BLAE01000066">
    <property type="protein sequence ID" value="GES14897.1"/>
    <property type="molecule type" value="Genomic_DNA"/>
</dbReference>
<accession>A0A5M3WZG9</accession>
<evidence type="ECO:0000313" key="3">
    <source>
        <dbReference type="Proteomes" id="UP000331127"/>
    </source>
</evidence>
<feature type="transmembrane region" description="Helical" evidence="1">
    <location>
        <begin position="470"/>
        <end position="490"/>
    </location>
</feature>
<keyword evidence="1" id="KW-0812">Transmembrane</keyword>
<feature type="transmembrane region" description="Helical" evidence="1">
    <location>
        <begin position="407"/>
        <end position="430"/>
    </location>
</feature>
<feature type="transmembrane region" description="Helical" evidence="1">
    <location>
        <begin position="320"/>
        <end position="340"/>
    </location>
</feature>
<dbReference type="RefSeq" id="WP_155360057.1">
    <property type="nucleotide sequence ID" value="NZ_BAAAHL010000041.1"/>
</dbReference>
<protein>
    <recommendedName>
        <fullName evidence="4">Integral membrane protein</fullName>
    </recommendedName>
</protein>
<dbReference type="InterPro" id="IPR029058">
    <property type="entry name" value="AB_hydrolase_fold"/>
</dbReference>
<feature type="transmembrane region" description="Helical" evidence="1">
    <location>
        <begin position="156"/>
        <end position="177"/>
    </location>
</feature>
<reference evidence="2 3" key="1">
    <citation type="submission" date="2019-10" db="EMBL/GenBank/DDBJ databases">
        <title>Whole genome shotgun sequence of Acrocarpospora macrocephala NBRC 16266.</title>
        <authorList>
            <person name="Ichikawa N."/>
            <person name="Kimura A."/>
            <person name="Kitahashi Y."/>
            <person name="Komaki H."/>
            <person name="Oguchi A."/>
        </authorList>
    </citation>
    <scope>NUCLEOTIDE SEQUENCE [LARGE SCALE GENOMIC DNA]</scope>
    <source>
        <strain evidence="2 3">NBRC 16266</strain>
    </source>
</reference>
<feature type="transmembrane region" description="Helical" evidence="1">
    <location>
        <begin position="241"/>
        <end position="263"/>
    </location>
</feature>
<keyword evidence="1" id="KW-1133">Transmembrane helix</keyword>
<evidence type="ECO:0008006" key="4">
    <source>
        <dbReference type="Google" id="ProtNLM"/>
    </source>
</evidence>
<organism evidence="2 3">
    <name type="scientific">Acrocarpospora macrocephala</name>
    <dbReference type="NCBI Taxonomy" id="150177"/>
    <lineage>
        <taxon>Bacteria</taxon>
        <taxon>Bacillati</taxon>
        <taxon>Actinomycetota</taxon>
        <taxon>Actinomycetes</taxon>
        <taxon>Streptosporangiales</taxon>
        <taxon>Streptosporangiaceae</taxon>
        <taxon>Acrocarpospora</taxon>
    </lineage>
</organism>
<evidence type="ECO:0000313" key="2">
    <source>
        <dbReference type="EMBL" id="GES14897.1"/>
    </source>
</evidence>
<name>A0A5M3WZG9_9ACTN</name>
<feature type="transmembrane region" description="Helical" evidence="1">
    <location>
        <begin position="69"/>
        <end position="91"/>
    </location>
</feature>
<dbReference type="OrthoDB" id="4320047at2"/>
<feature type="transmembrane region" description="Helical" evidence="1">
    <location>
        <begin position="111"/>
        <end position="136"/>
    </location>
</feature>